<protein>
    <recommendedName>
        <fullName evidence="1">NADPH-dependent reductive aminase-like C-terminal domain-containing protein</fullName>
    </recommendedName>
</protein>
<evidence type="ECO:0000313" key="2">
    <source>
        <dbReference type="EMBL" id="PSL06827.1"/>
    </source>
</evidence>
<dbReference type="InterPro" id="IPR048666">
    <property type="entry name" value="RedAm-like_C"/>
</dbReference>
<dbReference type="SUPFAM" id="SSF48179">
    <property type="entry name" value="6-phosphogluconate dehydrogenase C-terminal domain-like"/>
    <property type="match status" value="1"/>
</dbReference>
<dbReference type="Pfam" id="PF21761">
    <property type="entry name" value="RedAm-like_C"/>
    <property type="match status" value="1"/>
</dbReference>
<accession>A0A2P8EBL6</accession>
<dbReference type="Proteomes" id="UP000243528">
    <property type="component" value="Unassembled WGS sequence"/>
</dbReference>
<dbReference type="Gene3D" id="1.10.1040.10">
    <property type="entry name" value="N-(1-d-carboxylethyl)-l-norvaline Dehydrogenase, domain 2"/>
    <property type="match status" value="1"/>
</dbReference>
<feature type="domain" description="NADPH-dependent reductive aminase-like C-terminal" evidence="1">
    <location>
        <begin position="1"/>
        <end position="112"/>
    </location>
</feature>
<dbReference type="EMBL" id="PYGE01000002">
    <property type="protein sequence ID" value="PSL06827.1"/>
    <property type="molecule type" value="Genomic_DNA"/>
</dbReference>
<dbReference type="AlphaFoldDB" id="A0A2P8EBL6"/>
<dbReference type="InterPro" id="IPR008927">
    <property type="entry name" value="6-PGluconate_DH-like_C_sf"/>
</dbReference>
<dbReference type="OrthoDB" id="4535742at2"/>
<keyword evidence="3" id="KW-1185">Reference proteome</keyword>
<gene>
    <name evidence="2" type="ORF">CLV30_102216</name>
</gene>
<evidence type="ECO:0000259" key="1">
    <source>
        <dbReference type="Pfam" id="PF21761"/>
    </source>
</evidence>
<organism evidence="2 3">
    <name type="scientific">Haloactinopolyspora alba</name>
    <dbReference type="NCBI Taxonomy" id="648780"/>
    <lineage>
        <taxon>Bacteria</taxon>
        <taxon>Bacillati</taxon>
        <taxon>Actinomycetota</taxon>
        <taxon>Actinomycetes</taxon>
        <taxon>Jiangellales</taxon>
        <taxon>Jiangellaceae</taxon>
        <taxon>Haloactinopolyspora</taxon>
    </lineage>
</organism>
<comment type="caution">
    <text evidence="2">The sequence shown here is derived from an EMBL/GenBank/DDBJ whole genome shotgun (WGS) entry which is preliminary data.</text>
</comment>
<dbReference type="InterPro" id="IPR013328">
    <property type="entry name" value="6PGD_dom2"/>
</dbReference>
<sequence>MYGILDGFLQGTALLTAAGVDAAAFTPVASGGLATVASWLPGYARQIDEGAYAAADSTMDTHLAAIDHLVHESESLGVSTEFPRFVKALADRAIADGHGGNGYPALIEQFRKPAGDRP</sequence>
<reference evidence="2 3" key="1">
    <citation type="submission" date="2018-03" db="EMBL/GenBank/DDBJ databases">
        <title>Genomic Encyclopedia of Archaeal and Bacterial Type Strains, Phase II (KMG-II): from individual species to whole genera.</title>
        <authorList>
            <person name="Goeker M."/>
        </authorList>
    </citation>
    <scope>NUCLEOTIDE SEQUENCE [LARGE SCALE GENOMIC DNA]</scope>
    <source>
        <strain evidence="2 3">DSM 45211</strain>
    </source>
</reference>
<evidence type="ECO:0000313" key="3">
    <source>
        <dbReference type="Proteomes" id="UP000243528"/>
    </source>
</evidence>
<name>A0A2P8EBL6_9ACTN</name>
<proteinExistence type="predicted"/>